<comment type="caution">
    <text evidence="1">The sequence shown here is derived from an EMBL/GenBank/DDBJ whole genome shotgun (WGS) entry which is preliminary data.</text>
</comment>
<evidence type="ECO:0000313" key="4">
    <source>
        <dbReference type="Proteomes" id="UP000285865"/>
    </source>
</evidence>
<organism evidence="1 5">
    <name type="scientific">Agathobacter rectalis</name>
    <dbReference type="NCBI Taxonomy" id="39491"/>
    <lineage>
        <taxon>Bacteria</taxon>
        <taxon>Bacillati</taxon>
        <taxon>Bacillota</taxon>
        <taxon>Clostridia</taxon>
        <taxon>Lachnospirales</taxon>
        <taxon>Lachnospiraceae</taxon>
        <taxon>Agathobacter</taxon>
    </lineage>
</organism>
<dbReference type="InterPro" id="IPR016181">
    <property type="entry name" value="Acyl_CoA_acyltransferase"/>
</dbReference>
<dbReference type="Proteomes" id="UP000286104">
    <property type="component" value="Unassembled WGS sequence"/>
</dbReference>
<keyword evidence="1" id="KW-0808">Transferase</keyword>
<dbReference type="Gene3D" id="3.40.630.30">
    <property type="match status" value="1"/>
</dbReference>
<dbReference type="GO" id="GO:0016740">
    <property type="term" value="F:transferase activity"/>
    <property type="evidence" value="ECO:0007669"/>
    <property type="project" value="UniProtKB-KW"/>
</dbReference>
<dbReference type="AlphaFoldDB" id="A0A413ZZX0"/>
<evidence type="ECO:0000313" key="6">
    <source>
        <dbReference type="Proteomes" id="UP000324327"/>
    </source>
</evidence>
<dbReference type="EMBL" id="QSHU01000013">
    <property type="protein sequence ID" value="RHC38652.1"/>
    <property type="molecule type" value="Genomic_DNA"/>
</dbReference>
<evidence type="ECO:0000313" key="2">
    <source>
        <dbReference type="EMBL" id="RHI19990.1"/>
    </source>
</evidence>
<reference evidence="3 6" key="3">
    <citation type="submission" date="2019-09" db="EMBL/GenBank/DDBJ databases">
        <title>Strain-level analysis of Eubacterium rectale using genomes from metagenomes.</title>
        <authorList>
            <person name="Karcher N."/>
            <person name="Segata N."/>
        </authorList>
    </citation>
    <scope>NUCLEOTIDE SEQUENCE [LARGE SCALE GENOMIC DNA]</scope>
    <source>
        <strain evidence="3 6">T3WBe13</strain>
    </source>
</reference>
<dbReference type="EMBL" id="VSTF01000027">
    <property type="protein sequence ID" value="TYL56697.1"/>
    <property type="molecule type" value="Genomic_DNA"/>
</dbReference>
<evidence type="ECO:0000313" key="5">
    <source>
        <dbReference type="Proteomes" id="UP000286104"/>
    </source>
</evidence>
<accession>A0A413ZZX0</accession>
<dbReference type="SUPFAM" id="SSF55729">
    <property type="entry name" value="Acyl-CoA N-acyltransferases (Nat)"/>
    <property type="match status" value="1"/>
</dbReference>
<evidence type="ECO:0000313" key="1">
    <source>
        <dbReference type="EMBL" id="RHC38652.1"/>
    </source>
</evidence>
<dbReference type="RefSeq" id="WP_118257870.1">
    <property type="nucleotide sequence ID" value="NZ_JADNCL010000013.1"/>
</dbReference>
<gene>
    <name evidence="2" type="ORF">DW172_11450</name>
    <name evidence="1" type="ORF">DW848_10175</name>
    <name evidence="3" type="ORF">FYL31_14510</name>
</gene>
<sequence length="259" mass="30327">MRYQIKDKHNFFIREDGDSSMVLFKEKHDQFILNGTGLVMFNLILENNQTQKVLEELKKIYENIEIAVLENDLQDIIRMLKMYGILVMEQEIEENVCKHTDISAVDENDYEKVGRFVEENRCSDFFVAGGKGYYTAVNIRAHIMNNQEYYFYKIGENGKIDGLIIVVPNVSNNSVVNITTLVVSKEKNREERIKIAKDLMDYAMKSMINQVNKLRISFYAKEGNEVSFLGMYKKLGFEKEAELKDEYENKSLFLYSMFI</sequence>
<proteinExistence type="predicted"/>
<dbReference type="EMBL" id="QRKN01000010">
    <property type="protein sequence ID" value="RHI19990.1"/>
    <property type="molecule type" value="Genomic_DNA"/>
</dbReference>
<reference evidence="3 6" key="2">
    <citation type="submission" date="2019-08" db="EMBL/GenBank/DDBJ databases">
        <authorList>
            <person name="Duncan S."/>
            <person name="Walker A."/>
        </authorList>
    </citation>
    <scope>NUCLEOTIDE SEQUENCE [LARGE SCALE GENOMIC DNA]</scope>
    <source>
        <strain evidence="3 6">T3WBe13</strain>
    </source>
</reference>
<reference evidence="4 5" key="1">
    <citation type="submission" date="2018-08" db="EMBL/GenBank/DDBJ databases">
        <title>A genome reference for cultivated species of the human gut microbiota.</title>
        <authorList>
            <person name="Zou Y."/>
            <person name="Xue W."/>
            <person name="Luo G."/>
        </authorList>
    </citation>
    <scope>NUCLEOTIDE SEQUENCE [LARGE SCALE GENOMIC DNA]</scope>
    <source>
        <strain evidence="2 4">AM16-11</strain>
        <strain evidence="1 5">AM36-3AA</strain>
    </source>
</reference>
<protein>
    <submittedName>
        <fullName evidence="1">GNAT family N-acetyltransferase</fullName>
    </submittedName>
</protein>
<dbReference type="Proteomes" id="UP000324327">
    <property type="component" value="Unassembled WGS sequence"/>
</dbReference>
<name>A0A413ZZX0_9FIRM</name>
<dbReference type="Proteomes" id="UP000285865">
    <property type="component" value="Unassembled WGS sequence"/>
</dbReference>
<evidence type="ECO:0000313" key="3">
    <source>
        <dbReference type="EMBL" id="TYL56697.1"/>
    </source>
</evidence>